<comment type="function">
    <text evidence="7">Involved in peptide bond synthesis. Stimulates efficient translation and peptide-bond synthesis on native or reconstituted 70S ribosomes in vitro. Probably functions indirectly by altering the affinity of the ribosome for aminoacyl-tRNA, thus increasing their reactivity as acceptors for peptidyl transferase.</text>
</comment>
<accession>A0ABQ1XD08</accession>
<dbReference type="SMART" id="SM00841">
    <property type="entry name" value="Elong-fact-P_C"/>
    <property type="match status" value="1"/>
</dbReference>
<protein>
    <recommendedName>
        <fullName evidence="7 8">Elongation factor P</fullName>
        <shortName evidence="7">EF-P</shortName>
    </recommendedName>
</protein>
<dbReference type="CDD" id="cd04470">
    <property type="entry name" value="S1_EF-P_repeat_1"/>
    <property type="match status" value="1"/>
</dbReference>
<evidence type="ECO:0000256" key="4">
    <source>
        <dbReference type="ARBA" id="ARBA00022490"/>
    </source>
</evidence>
<evidence type="ECO:0000256" key="3">
    <source>
        <dbReference type="ARBA" id="ARBA00009479"/>
    </source>
</evidence>
<dbReference type="InterPro" id="IPR008991">
    <property type="entry name" value="Translation_prot_SH3-like_sf"/>
</dbReference>
<comment type="pathway">
    <text evidence="2 7">Protein biosynthesis; polypeptide chain elongation.</text>
</comment>
<comment type="similarity">
    <text evidence="3 7 9">Belongs to the elongation factor P family.</text>
</comment>
<evidence type="ECO:0000256" key="6">
    <source>
        <dbReference type="ARBA" id="ARBA00022917"/>
    </source>
</evidence>
<dbReference type="Gene3D" id="2.40.50.140">
    <property type="entry name" value="Nucleic acid-binding proteins"/>
    <property type="match status" value="2"/>
</dbReference>
<keyword evidence="13" id="KW-1185">Reference proteome</keyword>
<evidence type="ECO:0000256" key="1">
    <source>
        <dbReference type="ARBA" id="ARBA00004496"/>
    </source>
</evidence>
<dbReference type="InterPro" id="IPR001059">
    <property type="entry name" value="Transl_elong_P/YeiP_cen"/>
</dbReference>
<dbReference type="NCBIfam" id="NF001810">
    <property type="entry name" value="PRK00529.1"/>
    <property type="match status" value="1"/>
</dbReference>
<dbReference type="PIRSF" id="PIRSF005901">
    <property type="entry name" value="EF-P"/>
    <property type="match status" value="1"/>
</dbReference>
<evidence type="ECO:0000256" key="9">
    <source>
        <dbReference type="RuleBase" id="RU004389"/>
    </source>
</evidence>
<keyword evidence="6 7" id="KW-0648">Protein biosynthesis</keyword>
<evidence type="ECO:0000256" key="5">
    <source>
        <dbReference type="ARBA" id="ARBA00022768"/>
    </source>
</evidence>
<proteinExistence type="inferred from homology"/>
<dbReference type="SMART" id="SM01185">
    <property type="entry name" value="EFP"/>
    <property type="match status" value="1"/>
</dbReference>
<dbReference type="PANTHER" id="PTHR30053:SF14">
    <property type="entry name" value="TRANSLATION ELONGATION FACTOR KOW-LIKE DOMAIN-CONTAINING PROTEIN"/>
    <property type="match status" value="1"/>
</dbReference>
<dbReference type="Proteomes" id="UP000648722">
    <property type="component" value="Unassembled WGS sequence"/>
</dbReference>
<evidence type="ECO:0000256" key="7">
    <source>
        <dbReference type="HAMAP-Rule" id="MF_00141"/>
    </source>
</evidence>
<comment type="caution">
    <text evidence="12">The sequence shown here is derived from an EMBL/GenBank/DDBJ whole genome shotgun (WGS) entry which is preliminary data.</text>
</comment>
<dbReference type="PANTHER" id="PTHR30053">
    <property type="entry name" value="ELONGATION FACTOR P"/>
    <property type="match status" value="1"/>
</dbReference>
<dbReference type="SUPFAM" id="SSF50249">
    <property type="entry name" value="Nucleic acid-binding proteins"/>
    <property type="match status" value="2"/>
</dbReference>
<comment type="subcellular location">
    <subcellularLocation>
        <location evidence="1 7">Cytoplasm</location>
    </subcellularLocation>
</comment>
<dbReference type="InterPro" id="IPR020599">
    <property type="entry name" value="Transl_elong_fac_P/YeiP"/>
</dbReference>
<dbReference type="Pfam" id="PF08207">
    <property type="entry name" value="EFP_N"/>
    <property type="match status" value="1"/>
</dbReference>
<evidence type="ECO:0000259" key="11">
    <source>
        <dbReference type="SMART" id="SM01185"/>
    </source>
</evidence>
<name>A0ABQ1XD08_9PROT</name>
<keyword evidence="5 7" id="KW-0251">Elongation factor</keyword>
<dbReference type="GO" id="GO:0003746">
    <property type="term" value="F:translation elongation factor activity"/>
    <property type="evidence" value="ECO:0007669"/>
    <property type="project" value="UniProtKB-KW"/>
</dbReference>
<keyword evidence="4 7" id="KW-0963">Cytoplasm</keyword>
<feature type="domain" description="Elongation factor P C-terminal" evidence="10">
    <location>
        <begin position="131"/>
        <end position="186"/>
    </location>
</feature>
<evidence type="ECO:0000259" key="10">
    <source>
        <dbReference type="SMART" id="SM00841"/>
    </source>
</evidence>
<dbReference type="EMBL" id="BMFS01000001">
    <property type="protein sequence ID" value="GGG90931.1"/>
    <property type="molecule type" value="Genomic_DNA"/>
</dbReference>
<dbReference type="InterPro" id="IPR015365">
    <property type="entry name" value="Elong-fact-P_C"/>
</dbReference>
<evidence type="ECO:0000256" key="8">
    <source>
        <dbReference type="NCBIfam" id="TIGR00038"/>
    </source>
</evidence>
<dbReference type="SUPFAM" id="SSF50104">
    <property type="entry name" value="Translation proteins SH3-like domain"/>
    <property type="match status" value="1"/>
</dbReference>
<organism evidence="12 13">
    <name type="scientific">Glycocaulis albus</name>
    <dbReference type="NCBI Taxonomy" id="1382801"/>
    <lineage>
        <taxon>Bacteria</taxon>
        <taxon>Pseudomonadati</taxon>
        <taxon>Pseudomonadota</taxon>
        <taxon>Alphaproteobacteria</taxon>
        <taxon>Maricaulales</taxon>
        <taxon>Maricaulaceae</taxon>
        <taxon>Glycocaulis</taxon>
    </lineage>
</organism>
<gene>
    <name evidence="7 12" type="primary">efp</name>
    <name evidence="12" type="ORF">GCM10007420_02660</name>
</gene>
<dbReference type="NCBIfam" id="TIGR00038">
    <property type="entry name" value="efp"/>
    <property type="match status" value="1"/>
</dbReference>
<reference evidence="13" key="1">
    <citation type="journal article" date="2019" name="Int. J. Syst. Evol. Microbiol.">
        <title>The Global Catalogue of Microorganisms (GCM) 10K type strain sequencing project: providing services to taxonomists for standard genome sequencing and annotation.</title>
        <authorList>
            <consortium name="The Broad Institute Genomics Platform"/>
            <consortium name="The Broad Institute Genome Sequencing Center for Infectious Disease"/>
            <person name="Wu L."/>
            <person name="Ma J."/>
        </authorList>
    </citation>
    <scope>NUCLEOTIDE SEQUENCE [LARGE SCALE GENOMIC DNA]</scope>
    <source>
        <strain evidence="13">CGMCC 1.12766</strain>
    </source>
</reference>
<dbReference type="Pfam" id="PF01132">
    <property type="entry name" value="EFP"/>
    <property type="match status" value="1"/>
</dbReference>
<dbReference type="InterPro" id="IPR014722">
    <property type="entry name" value="Rib_uL2_dom2"/>
</dbReference>
<dbReference type="InterPro" id="IPR013185">
    <property type="entry name" value="Transl_elong_KOW-like"/>
</dbReference>
<evidence type="ECO:0000256" key="2">
    <source>
        <dbReference type="ARBA" id="ARBA00004815"/>
    </source>
</evidence>
<dbReference type="RefSeq" id="WP_188450749.1">
    <property type="nucleotide sequence ID" value="NZ_BMFS01000001.1"/>
</dbReference>
<dbReference type="InterPro" id="IPR011768">
    <property type="entry name" value="Transl_elongation_fac_P"/>
</dbReference>
<evidence type="ECO:0000313" key="13">
    <source>
        <dbReference type="Proteomes" id="UP000648722"/>
    </source>
</evidence>
<evidence type="ECO:0000313" key="12">
    <source>
        <dbReference type="EMBL" id="GGG90931.1"/>
    </source>
</evidence>
<dbReference type="Pfam" id="PF09285">
    <property type="entry name" value="Elong-fact-P_C"/>
    <property type="match status" value="1"/>
</dbReference>
<dbReference type="CDD" id="cd05794">
    <property type="entry name" value="S1_EF-P_repeat_2"/>
    <property type="match status" value="1"/>
</dbReference>
<feature type="domain" description="Translation elongation factor P/YeiP central" evidence="11">
    <location>
        <begin position="68"/>
        <end position="123"/>
    </location>
</feature>
<sequence>MKINGNEIKPGMVIKHQDTLWTAVKADHVKPGKGGAFAQVELKNILDGRKLNERFRSADKVERVRLDQRDYQYLYPEGEMLVFMNTESYEQISLHIDFVGEERAAYLTDGMMVVVEFYEDKPIGVELPQHVELEVIDTEPVVKGQTAANSYKPAILTGNIRSAVPPFVGVGERVVVATEDGSYVRRAEMGSF</sequence>
<dbReference type="Gene3D" id="2.30.30.30">
    <property type="match status" value="1"/>
</dbReference>
<dbReference type="HAMAP" id="MF_00141">
    <property type="entry name" value="EF_P"/>
    <property type="match status" value="1"/>
</dbReference>
<dbReference type="InterPro" id="IPR012340">
    <property type="entry name" value="NA-bd_OB-fold"/>
</dbReference>